<evidence type="ECO:0000256" key="7">
    <source>
        <dbReference type="ARBA" id="ARBA00022842"/>
    </source>
</evidence>
<dbReference type="PRINTS" id="PR00328">
    <property type="entry name" value="SAR1GTPBP"/>
</dbReference>
<reference evidence="13" key="1">
    <citation type="submission" date="2020-10" db="EMBL/GenBank/DDBJ databases">
        <authorList>
            <person name="Gilroy R."/>
        </authorList>
    </citation>
    <scope>NUCLEOTIDE SEQUENCE</scope>
    <source>
        <strain evidence="13">CHK188-20938</strain>
    </source>
</reference>
<feature type="binding site" evidence="10">
    <location>
        <position position="237"/>
    </location>
    <ligand>
        <name>Mg(2+)</name>
        <dbReference type="ChEBI" id="CHEBI:18420"/>
    </ligand>
</feature>
<evidence type="ECO:0000256" key="2">
    <source>
        <dbReference type="ARBA" id="ARBA00022490"/>
    </source>
</evidence>
<feature type="domain" description="TrmE-type G" evidence="12">
    <location>
        <begin position="223"/>
        <end position="381"/>
    </location>
</feature>
<dbReference type="InterPro" id="IPR025867">
    <property type="entry name" value="MnmE_helical"/>
</dbReference>
<dbReference type="PROSITE" id="PS51709">
    <property type="entry name" value="G_TRME"/>
    <property type="match status" value="1"/>
</dbReference>
<dbReference type="SUPFAM" id="SSF52540">
    <property type="entry name" value="P-loop containing nucleoside triphosphate hydrolases"/>
    <property type="match status" value="1"/>
</dbReference>
<dbReference type="GO" id="GO:0002098">
    <property type="term" value="P:tRNA wobble uridine modification"/>
    <property type="evidence" value="ECO:0007669"/>
    <property type="project" value="TreeGrafter"/>
</dbReference>
<feature type="binding site" evidence="10">
    <location>
        <begin position="233"/>
        <end position="238"/>
    </location>
    <ligand>
        <name>GTP</name>
        <dbReference type="ChEBI" id="CHEBI:37565"/>
    </ligand>
</feature>
<evidence type="ECO:0000256" key="6">
    <source>
        <dbReference type="ARBA" id="ARBA00022801"/>
    </source>
</evidence>
<feature type="binding site" evidence="10">
    <location>
        <begin position="252"/>
        <end position="258"/>
    </location>
    <ligand>
        <name>GTP</name>
        <dbReference type="ChEBI" id="CHEBI:37565"/>
    </ligand>
</feature>
<dbReference type="InterPro" id="IPR005225">
    <property type="entry name" value="Small_GTP-bd"/>
</dbReference>
<feature type="binding site" evidence="10">
    <location>
        <position position="233"/>
    </location>
    <ligand>
        <name>K(+)</name>
        <dbReference type="ChEBI" id="CHEBI:29103"/>
    </ligand>
</feature>
<dbReference type="InterPro" id="IPR006689">
    <property type="entry name" value="Small_GTPase_ARF/SAR"/>
</dbReference>
<dbReference type="InterPro" id="IPR027266">
    <property type="entry name" value="TrmE/GcvT-like"/>
</dbReference>
<evidence type="ECO:0000313" key="14">
    <source>
        <dbReference type="Proteomes" id="UP000824169"/>
    </source>
</evidence>
<dbReference type="GO" id="GO:0030488">
    <property type="term" value="P:tRNA methylation"/>
    <property type="evidence" value="ECO:0007669"/>
    <property type="project" value="TreeGrafter"/>
</dbReference>
<dbReference type="GO" id="GO:0003924">
    <property type="term" value="F:GTPase activity"/>
    <property type="evidence" value="ECO:0007669"/>
    <property type="project" value="UniProtKB-UniRule"/>
</dbReference>
<comment type="caution">
    <text evidence="13">The sequence shown here is derived from an EMBL/GenBank/DDBJ whole genome shotgun (WGS) entry which is preliminary data.</text>
</comment>
<sequence length="460" mass="50661">MADVYEDTIAAVSTAMAPGGIGIVRISGKEAFSIADKIFRGKRGKRLSEQEGNTIHYGWIEENGQAIDEVLAVVLRHPHSYTGEDTVEIDCHGGILAMNRILEAVLRAGARPADPGEFTKRAFLNGRMDLSQAEAVMDLIQAKNEYALKNSFRQLQGSVKKKIQDIREKLLYEIAFIESALDDPEHTDLTGYPEKLGKIVMEQKAGIEKLIAASGEGRLLQEGIKTVILGRPNAGKSSLLNLLAGEEKAIVTEIEGTTRDIVEEQINVRGITLRLLDTAGIRDSSSPVEQIGIERAKEQAMDADLILYVVDSSAPLNENDRKIMELIRNKKTIVLLNKNDLEAAVKEEELKEKLDAPVISISVKEKKGIHQLETVIQELFFHGGISFNDEIYITSARHRSALEAADKSLKLVENSIADGLPEDFYSIDLMDAYESLGKILGESVGEDLVNEIFSKFCTGK</sequence>
<dbReference type="FunFam" id="3.40.50.300:FF:000494">
    <property type="entry name" value="tRNA modification GTPase MnmE"/>
    <property type="match status" value="1"/>
</dbReference>
<dbReference type="Gene3D" id="3.30.1360.120">
    <property type="entry name" value="Probable tRNA modification gtpase trme, domain 1"/>
    <property type="match status" value="1"/>
</dbReference>
<dbReference type="FunFam" id="3.30.1360.120:FF:000003">
    <property type="entry name" value="tRNA modification GTPase MnmE"/>
    <property type="match status" value="1"/>
</dbReference>
<name>A0A9D1P4T6_9FIRM</name>
<dbReference type="GO" id="GO:0042802">
    <property type="term" value="F:identical protein binding"/>
    <property type="evidence" value="ECO:0007669"/>
    <property type="project" value="UniProtKB-ARBA"/>
</dbReference>
<keyword evidence="9 10" id="KW-0342">GTP-binding</keyword>
<dbReference type="GO" id="GO:0005525">
    <property type="term" value="F:GTP binding"/>
    <property type="evidence" value="ECO:0007669"/>
    <property type="project" value="UniProtKB-UniRule"/>
</dbReference>
<evidence type="ECO:0000256" key="3">
    <source>
        <dbReference type="ARBA" id="ARBA00022694"/>
    </source>
</evidence>
<keyword evidence="7 10" id="KW-0460">Magnesium</keyword>
<dbReference type="InterPro" id="IPR006073">
    <property type="entry name" value="GTP-bd"/>
</dbReference>
<dbReference type="PANTHER" id="PTHR42714:SF2">
    <property type="entry name" value="TRNA MODIFICATION GTPASE GTPBP3, MITOCHONDRIAL"/>
    <property type="match status" value="1"/>
</dbReference>
<dbReference type="CDD" id="cd14858">
    <property type="entry name" value="TrmE_N"/>
    <property type="match status" value="1"/>
</dbReference>
<comment type="cofactor">
    <cofactor evidence="10">
        <name>K(+)</name>
        <dbReference type="ChEBI" id="CHEBI:29103"/>
    </cofactor>
    <text evidence="10">Binds 1 potassium ion per subunit.</text>
</comment>
<dbReference type="GO" id="GO:0046872">
    <property type="term" value="F:metal ion binding"/>
    <property type="evidence" value="ECO:0007669"/>
    <property type="project" value="UniProtKB-KW"/>
</dbReference>
<comment type="similarity">
    <text evidence="1 10 11">Belongs to the TRAFAC class TrmE-Era-EngA-EngB-Septin-like GTPase superfamily. TrmE GTPase family.</text>
</comment>
<dbReference type="InterPro" id="IPR027368">
    <property type="entry name" value="MnmE_dom2"/>
</dbReference>
<evidence type="ECO:0000256" key="5">
    <source>
        <dbReference type="ARBA" id="ARBA00022741"/>
    </source>
</evidence>
<evidence type="ECO:0000256" key="8">
    <source>
        <dbReference type="ARBA" id="ARBA00022958"/>
    </source>
</evidence>
<feature type="binding site" evidence="10">
    <location>
        <position position="25"/>
    </location>
    <ligand>
        <name>(6S)-5-formyl-5,6,7,8-tetrahydrofolate</name>
        <dbReference type="ChEBI" id="CHEBI:57457"/>
    </ligand>
</feature>
<feature type="binding site" evidence="10">
    <location>
        <position position="252"/>
    </location>
    <ligand>
        <name>K(+)</name>
        <dbReference type="ChEBI" id="CHEBI:29103"/>
    </ligand>
</feature>
<dbReference type="NCBIfam" id="TIGR00231">
    <property type="entry name" value="small_GTP"/>
    <property type="match status" value="1"/>
</dbReference>
<accession>A0A9D1P4T6</accession>
<comment type="caution">
    <text evidence="10">Lacks conserved residue(s) required for the propagation of feature annotation.</text>
</comment>
<dbReference type="HAMAP" id="MF_00379">
    <property type="entry name" value="GTPase_MnmE"/>
    <property type="match status" value="1"/>
</dbReference>
<dbReference type="Pfam" id="PF01926">
    <property type="entry name" value="MMR_HSR1"/>
    <property type="match status" value="1"/>
</dbReference>
<keyword evidence="2 10" id="KW-0963">Cytoplasm</keyword>
<dbReference type="Pfam" id="PF10396">
    <property type="entry name" value="TrmE_N"/>
    <property type="match status" value="1"/>
</dbReference>
<feature type="binding site" evidence="10">
    <location>
        <begin position="277"/>
        <end position="280"/>
    </location>
    <ligand>
        <name>GTP</name>
        <dbReference type="ChEBI" id="CHEBI:37565"/>
    </ligand>
</feature>
<dbReference type="InterPro" id="IPR004520">
    <property type="entry name" value="GTPase_MnmE"/>
</dbReference>
<dbReference type="NCBIfam" id="TIGR00450">
    <property type="entry name" value="mnmE_trmE_thdF"/>
    <property type="match status" value="1"/>
</dbReference>
<proteinExistence type="inferred from homology"/>
<dbReference type="Pfam" id="PF12631">
    <property type="entry name" value="MnmE_helical"/>
    <property type="match status" value="1"/>
</dbReference>
<dbReference type="Gene3D" id="1.20.120.430">
    <property type="entry name" value="tRNA modification GTPase MnmE domain 2"/>
    <property type="match status" value="1"/>
</dbReference>
<dbReference type="AlphaFoldDB" id="A0A9D1P4T6"/>
<dbReference type="GO" id="GO:0005829">
    <property type="term" value="C:cytosol"/>
    <property type="evidence" value="ECO:0007669"/>
    <property type="project" value="TreeGrafter"/>
</dbReference>
<keyword evidence="4 10" id="KW-0479">Metal-binding</keyword>
<organism evidence="13 14">
    <name type="scientific">Candidatus Scatomonas pullistercoris</name>
    <dbReference type="NCBI Taxonomy" id="2840920"/>
    <lineage>
        <taxon>Bacteria</taxon>
        <taxon>Bacillati</taxon>
        <taxon>Bacillota</taxon>
        <taxon>Clostridia</taxon>
        <taxon>Lachnospirales</taxon>
        <taxon>Lachnospiraceae</taxon>
        <taxon>Lachnospiraceae incertae sedis</taxon>
        <taxon>Candidatus Scatomonas</taxon>
    </lineage>
</organism>
<dbReference type="InterPro" id="IPR018948">
    <property type="entry name" value="GTP-bd_TrmE_N"/>
</dbReference>
<feature type="binding site" evidence="10">
    <location>
        <position position="127"/>
    </location>
    <ligand>
        <name>(6S)-5-formyl-5,6,7,8-tetrahydrofolate</name>
        <dbReference type="ChEBI" id="CHEBI:57457"/>
    </ligand>
</feature>
<dbReference type="InterPro" id="IPR031168">
    <property type="entry name" value="G_TrmE"/>
</dbReference>
<evidence type="ECO:0000259" key="12">
    <source>
        <dbReference type="PROSITE" id="PS51709"/>
    </source>
</evidence>
<comment type="subcellular location">
    <subcellularLocation>
        <location evidence="10">Cytoplasm</location>
    </subcellularLocation>
</comment>
<comment type="subunit">
    <text evidence="10">Homodimer. Heterotetramer of two MnmE and two MnmG subunits.</text>
</comment>
<evidence type="ECO:0000256" key="9">
    <source>
        <dbReference type="ARBA" id="ARBA00023134"/>
    </source>
</evidence>
<feature type="binding site" evidence="10">
    <location>
        <position position="88"/>
    </location>
    <ligand>
        <name>(6S)-5-formyl-5,6,7,8-tetrahydrofolate</name>
        <dbReference type="ChEBI" id="CHEBI:57457"/>
    </ligand>
</feature>
<gene>
    <name evidence="10 13" type="primary">mnmE</name>
    <name evidence="10" type="synonym">trmE</name>
    <name evidence="13" type="ORF">IAB71_09165</name>
</gene>
<dbReference type="InterPro" id="IPR027417">
    <property type="entry name" value="P-loop_NTPase"/>
</dbReference>
<dbReference type="EC" id="3.6.-.-" evidence="10"/>
<feature type="binding site" evidence="10">
    <location>
        <position position="254"/>
    </location>
    <ligand>
        <name>K(+)</name>
        <dbReference type="ChEBI" id="CHEBI:29103"/>
    </ligand>
</feature>
<evidence type="ECO:0000256" key="4">
    <source>
        <dbReference type="ARBA" id="ARBA00022723"/>
    </source>
</evidence>
<feature type="binding site" evidence="10">
    <location>
        <position position="460"/>
    </location>
    <ligand>
        <name>(6S)-5-formyl-5,6,7,8-tetrahydrofolate</name>
        <dbReference type="ChEBI" id="CHEBI:57457"/>
    </ligand>
</feature>
<keyword evidence="3 10" id="KW-0819">tRNA processing</keyword>
<feature type="binding site" evidence="10">
    <location>
        <position position="257"/>
    </location>
    <ligand>
        <name>K(+)</name>
        <dbReference type="ChEBI" id="CHEBI:29103"/>
    </ligand>
</feature>
<keyword evidence="5 10" id="KW-0547">Nucleotide-binding</keyword>
<dbReference type="EMBL" id="DVOO01000027">
    <property type="protein sequence ID" value="HIV25925.1"/>
    <property type="molecule type" value="Genomic_DNA"/>
</dbReference>
<evidence type="ECO:0000256" key="10">
    <source>
        <dbReference type="HAMAP-Rule" id="MF_00379"/>
    </source>
</evidence>
<dbReference type="CDD" id="cd04164">
    <property type="entry name" value="trmE"/>
    <property type="match status" value="1"/>
</dbReference>
<reference evidence="13" key="2">
    <citation type="journal article" date="2021" name="PeerJ">
        <title>Extensive microbial diversity within the chicken gut microbiome revealed by metagenomics and culture.</title>
        <authorList>
            <person name="Gilroy R."/>
            <person name="Ravi A."/>
            <person name="Getino M."/>
            <person name="Pursley I."/>
            <person name="Horton D.L."/>
            <person name="Alikhan N.F."/>
            <person name="Baker D."/>
            <person name="Gharbi K."/>
            <person name="Hall N."/>
            <person name="Watson M."/>
            <person name="Adriaenssens E.M."/>
            <person name="Foster-Nyarko E."/>
            <person name="Jarju S."/>
            <person name="Secka A."/>
            <person name="Antonio M."/>
            <person name="Oren A."/>
            <person name="Chaudhuri R.R."/>
            <person name="La Ragione R."/>
            <person name="Hildebrand F."/>
            <person name="Pallen M.J."/>
        </authorList>
    </citation>
    <scope>NUCLEOTIDE SEQUENCE</scope>
    <source>
        <strain evidence="13">CHK188-20938</strain>
    </source>
</reference>
<keyword evidence="6 10" id="KW-0378">Hydrolase</keyword>
<evidence type="ECO:0000313" key="13">
    <source>
        <dbReference type="EMBL" id="HIV25925.1"/>
    </source>
</evidence>
<keyword evidence="8 10" id="KW-0630">Potassium</keyword>
<dbReference type="Proteomes" id="UP000824169">
    <property type="component" value="Unassembled WGS sequence"/>
</dbReference>
<comment type="function">
    <text evidence="10">Exhibits a very high intrinsic GTPase hydrolysis rate. Involved in the addition of a carboxymethylaminomethyl (cmnm) group at the wobble position (U34) of certain tRNAs, forming tRNA-cmnm(5)s(2)U34.</text>
</comment>
<evidence type="ECO:0000256" key="1">
    <source>
        <dbReference type="ARBA" id="ARBA00011043"/>
    </source>
</evidence>
<dbReference type="NCBIfam" id="NF003661">
    <property type="entry name" value="PRK05291.1-3"/>
    <property type="match status" value="1"/>
</dbReference>
<protein>
    <recommendedName>
        <fullName evidence="10">tRNA modification GTPase MnmE</fullName>
        <ecNumber evidence="10">3.6.-.-</ecNumber>
    </recommendedName>
</protein>
<evidence type="ECO:0000256" key="11">
    <source>
        <dbReference type="RuleBase" id="RU003313"/>
    </source>
</evidence>
<dbReference type="PANTHER" id="PTHR42714">
    <property type="entry name" value="TRNA MODIFICATION GTPASE GTPBP3"/>
    <property type="match status" value="1"/>
</dbReference>
<feature type="binding site" evidence="10">
    <location>
        <position position="258"/>
    </location>
    <ligand>
        <name>Mg(2+)</name>
        <dbReference type="ChEBI" id="CHEBI:18420"/>
    </ligand>
</feature>
<dbReference type="Gene3D" id="3.40.50.300">
    <property type="entry name" value="P-loop containing nucleotide triphosphate hydrolases"/>
    <property type="match status" value="1"/>
</dbReference>